<sequence>ALIKTSADLVYVVCIGVLLAHVENISAELLLDREVRQLEQQRQEVDRIKSEMEDFWGNVQQLMDLWLYRTIPRLDLMKEVHHHLEDCPPAAWLANLRHVNRSLENLETAAGHIEDWQHASRDAGQQEELRSAEKLFAGRVNSIIRVANTRQSLGTLVSLLNDSIGRVVCLKVTVRGARDLPCRTGLRCECEVAGKPEAVVQTQPHEALTTAPAWFFSADLPGYSAGDSVSFRVMQPVLQPDDPPCVGKAILSNACFRGRTYDGELPLSEVPKGMAAYLQVCVSEAVQVEVSIEAAEGLRLPATSLACGTYCTCALRGAPESRLQTGSIDGTPSPQWSFCGRSGFAVEGDVLEFEVRAASAAAGDARRAQADTVLGRAALRLCLDHLSGDRPAESLPLVADWPEEPAPTLRVRVAPAEGLRALGRPGARGGAGAAARALRAEAEAPRGSAFRAVEMQLLGAAPREAPH</sequence>
<dbReference type="Proteomes" id="UP001189429">
    <property type="component" value="Unassembled WGS sequence"/>
</dbReference>
<keyword evidence="3" id="KW-1185">Reference proteome</keyword>
<gene>
    <name evidence="2" type="ORF">PCOR1329_LOCUS41696</name>
</gene>
<feature type="non-terminal residue" evidence="2">
    <location>
        <position position="467"/>
    </location>
</feature>
<feature type="non-terminal residue" evidence="2">
    <location>
        <position position="1"/>
    </location>
</feature>
<name>A0ABN9TRR9_9DINO</name>
<protein>
    <recommendedName>
        <fullName evidence="4">C2 domain-containing protein</fullName>
    </recommendedName>
</protein>
<proteinExistence type="predicted"/>
<evidence type="ECO:0000313" key="2">
    <source>
        <dbReference type="EMBL" id="CAK0848856.1"/>
    </source>
</evidence>
<dbReference type="EMBL" id="CAUYUJ010015015">
    <property type="protein sequence ID" value="CAK0848856.1"/>
    <property type="molecule type" value="Genomic_DNA"/>
</dbReference>
<keyword evidence="1" id="KW-0175">Coiled coil</keyword>
<dbReference type="InterPro" id="IPR035892">
    <property type="entry name" value="C2_domain_sf"/>
</dbReference>
<comment type="caution">
    <text evidence="2">The sequence shown here is derived from an EMBL/GenBank/DDBJ whole genome shotgun (WGS) entry which is preliminary data.</text>
</comment>
<evidence type="ECO:0008006" key="4">
    <source>
        <dbReference type="Google" id="ProtNLM"/>
    </source>
</evidence>
<evidence type="ECO:0000256" key="1">
    <source>
        <dbReference type="SAM" id="Coils"/>
    </source>
</evidence>
<dbReference type="SUPFAM" id="SSF49562">
    <property type="entry name" value="C2 domain (Calcium/lipid-binding domain, CaLB)"/>
    <property type="match status" value="1"/>
</dbReference>
<reference evidence="2" key="1">
    <citation type="submission" date="2023-10" db="EMBL/GenBank/DDBJ databases">
        <authorList>
            <person name="Chen Y."/>
            <person name="Shah S."/>
            <person name="Dougan E. K."/>
            <person name="Thang M."/>
            <person name="Chan C."/>
        </authorList>
    </citation>
    <scope>NUCLEOTIDE SEQUENCE [LARGE SCALE GENOMIC DNA]</scope>
</reference>
<organism evidence="2 3">
    <name type="scientific">Prorocentrum cordatum</name>
    <dbReference type="NCBI Taxonomy" id="2364126"/>
    <lineage>
        <taxon>Eukaryota</taxon>
        <taxon>Sar</taxon>
        <taxon>Alveolata</taxon>
        <taxon>Dinophyceae</taxon>
        <taxon>Prorocentrales</taxon>
        <taxon>Prorocentraceae</taxon>
        <taxon>Prorocentrum</taxon>
    </lineage>
</organism>
<feature type="coiled-coil region" evidence="1">
    <location>
        <begin position="24"/>
        <end position="51"/>
    </location>
</feature>
<accession>A0ABN9TRR9</accession>
<evidence type="ECO:0000313" key="3">
    <source>
        <dbReference type="Proteomes" id="UP001189429"/>
    </source>
</evidence>